<accession>A0A6I4UI21</accession>
<evidence type="ECO:0000313" key="3">
    <source>
        <dbReference type="EMBL" id="MXP37287.1"/>
    </source>
</evidence>
<dbReference type="InterPro" id="IPR010621">
    <property type="entry name" value="DUF1214"/>
</dbReference>
<dbReference type="PIRSF" id="PIRSF009471">
    <property type="entry name" value="UCP009471"/>
    <property type="match status" value="1"/>
</dbReference>
<sequence>MRRLFAYLAAIVAGCALGLGSALWMAGLWPAGRSLAFGDVDVGGWRSDFAIGSKAADPYTRARVARHGLLALAKTEAVYLTRALDDAGEPLRESCTYRLTGGPMPGGWWSVTLYDSGSMLPANTDGALSIDAGRAGAGAWEAVIAARRPERAAHWISSRGAGTFDLTLRLYMPDSALLTDPNGTLDAPRIARLSCEGAS</sequence>
<proteinExistence type="predicted"/>
<evidence type="ECO:0000313" key="5">
    <source>
        <dbReference type="Proteomes" id="UP000548685"/>
    </source>
</evidence>
<dbReference type="PROSITE" id="PS51257">
    <property type="entry name" value="PROKAR_LIPOPROTEIN"/>
    <property type="match status" value="1"/>
</dbReference>
<dbReference type="PANTHER" id="PTHR36509">
    <property type="entry name" value="BLL3101 PROTEIN"/>
    <property type="match status" value="1"/>
</dbReference>
<dbReference type="InterPro" id="IPR012038">
    <property type="entry name" value="UCP009471"/>
</dbReference>
<feature type="domain" description="DUF1214" evidence="1">
    <location>
        <begin position="76"/>
        <end position="174"/>
    </location>
</feature>
<dbReference type="AlphaFoldDB" id="A0A6I4UI21"/>
<dbReference type="EMBL" id="JACICE010000001">
    <property type="protein sequence ID" value="MBB3775085.1"/>
    <property type="molecule type" value="Genomic_DNA"/>
</dbReference>
<dbReference type="Proteomes" id="UP000548685">
    <property type="component" value="Unassembled WGS sequence"/>
</dbReference>
<dbReference type="SUPFAM" id="SSF160935">
    <property type="entry name" value="VPA0735-like"/>
    <property type="match status" value="1"/>
</dbReference>
<reference evidence="3 4" key="1">
    <citation type="submission" date="2019-12" db="EMBL/GenBank/DDBJ databases">
        <title>Genomic-based taxomic classification of the family Erythrobacteraceae.</title>
        <authorList>
            <person name="Xu L."/>
        </authorList>
    </citation>
    <scope>NUCLEOTIDE SEQUENCE [LARGE SCALE GENOMIC DNA]</scope>
    <source>
        <strain evidence="3 4">JCM 10282</strain>
    </source>
</reference>
<name>A0A6I4UI21_9SPHN</name>
<evidence type="ECO:0000259" key="1">
    <source>
        <dbReference type="Pfam" id="PF06742"/>
    </source>
</evidence>
<dbReference type="RefSeq" id="WP_160759434.1">
    <property type="nucleotide sequence ID" value="NZ_BAAADZ010000002.1"/>
</dbReference>
<evidence type="ECO:0000313" key="4">
    <source>
        <dbReference type="Proteomes" id="UP000430021"/>
    </source>
</evidence>
<keyword evidence="5" id="KW-1185">Reference proteome</keyword>
<dbReference type="OrthoDB" id="9777345at2"/>
<dbReference type="EMBL" id="WTYB01000001">
    <property type="protein sequence ID" value="MXP37287.1"/>
    <property type="molecule type" value="Genomic_DNA"/>
</dbReference>
<evidence type="ECO:0000313" key="2">
    <source>
        <dbReference type="EMBL" id="MBB3775085.1"/>
    </source>
</evidence>
<dbReference type="Proteomes" id="UP000430021">
    <property type="component" value="Unassembled WGS sequence"/>
</dbReference>
<dbReference type="PANTHER" id="PTHR36509:SF2">
    <property type="entry name" value="BLL3101 PROTEIN"/>
    <property type="match status" value="1"/>
</dbReference>
<organism evidence="3 4">
    <name type="scientific">Erythrobacter ramosus</name>
    <dbReference type="NCBI Taxonomy" id="35811"/>
    <lineage>
        <taxon>Bacteria</taxon>
        <taxon>Pseudomonadati</taxon>
        <taxon>Pseudomonadota</taxon>
        <taxon>Alphaproteobacteria</taxon>
        <taxon>Sphingomonadales</taxon>
        <taxon>Erythrobacteraceae</taxon>
        <taxon>Erythrobacter/Porphyrobacter group</taxon>
        <taxon>Erythrobacter</taxon>
    </lineage>
</organism>
<gene>
    <name evidence="2" type="ORF">FHS52_001028</name>
    <name evidence="3" type="ORF">GRI59_01505</name>
</gene>
<dbReference type="InterPro" id="IPR037049">
    <property type="entry name" value="DUF1214_C_sf"/>
</dbReference>
<dbReference type="Pfam" id="PF06742">
    <property type="entry name" value="DUF1214"/>
    <property type="match status" value="1"/>
</dbReference>
<dbReference type="Gene3D" id="2.60.120.600">
    <property type="entry name" value="Domain of unknown function DUF1214, C-terminal domain"/>
    <property type="match status" value="1"/>
</dbReference>
<protein>
    <submittedName>
        <fullName evidence="3">DUF1214 domain-containing protein</fullName>
    </submittedName>
</protein>
<comment type="caution">
    <text evidence="3">The sequence shown here is derived from an EMBL/GenBank/DDBJ whole genome shotgun (WGS) entry which is preliminary data.</text>
</comment>
<reference evidence="2 5" key="2">
    <citation type="submission" date="2020-08" db="EMBL/GenBank/DDBJ databases">
        <title>Genomic Encyclopedia of Type Strains, Phase IV (KMG-IV): sequencing the most valuable type-strain genomes for metagenomic binning, comparative biology and taxonomic classification.</title>
        <authorList>
            <person name="Goeker M."/>
        </authorList>
    </citation>
    <scope>NUCLEOTIDE SEQUENCE [LARGE SCALE GENOMIC DNA]</scope>
    <source>
        <strain evidence="2 5">DSM 8510</strain>
    </source>
</reference>